<dbReference type="AlphaFoldDB" id="A0A4V2RSU7"/>
<evidence type="ECO:0000313" key="2">
    <source>
        <dbReference type="EMBL" id="TCN87966.1"/>
    </source>
</evidence>
<evidence type="ECO:0000256" key="1">
    <source>
        <dbReference type="SAM" id="Phobius"/>
    </source>
</evidence>
<dbReference type="EMBL" id="SLWF01000004">
    <property type="protein sequence ID" value="TCN87966.1"/>
    <property type="molecule type" value="Genomic_DNA"/>
</dbReference>
<sequence length="315" mass="34712">MLTRTYVTGFSLVELMVAMVISLFLTLGVFAMFSMSATNVTTTGQYNQLQENGRIALAIMSPDIEQVAFFGDVTGTDFIPGTNTTVTGVIATDCVGGGLNNATLPNNQPAHFRRIWGYEAGVSGQSVSCVNDAIEDTDVIQIKRLVGPAGATSGFRVATTSSEIVFFGAAADPALINERVWEYQHHIYFIQNLNGVPVLSRKALSETGMNNEEQLVEGIENMRILYGYDDDGDDTADSYLPVENVTDMMWDNQSFQRIVAVKIFLLVRTVDQDSSYTNDITYELGDKELGPFNDHFRRKVLSTTILLENPVLIRN</sequence>
<accession>A0A4V2RSU7</accession>
<comment type="caution">
    <text evidence="2">The sequence shown here is derived from an EMBL/GenBank/DDBJ whole genome shotgun (WGS) entry which is preliminary data.</text>
</comment>
<dbReference type="Pfam" id="PF07963">
    <property type="entry name" value="N_methyl"/>
    <property type="match status" value="1"/>
</dbReference>
<protein>
    <submittedName>
        <fullName evidence="2">Type IV pilus assembly protein PilW</fullName>
    </submittedName>
</protein>
<dbReference type="InterPro" id="IPR032092">
    <property type="entry name" value="PilW"/>
</dbReference>
<reference evidence="2 3" key="1">
    <citation type="submission" date="2019-03" db="EMBL/GenBank/DDBJ databases">
        <title>Freshwater and sediment microbial communities from various areas in North America, analyzing microbe dynamics in response to fracking.</title>
        <authorList>
            <person name="Lamendella R."/>
        </authorList>
    </citation>
    <scope>NUCLEOTIDE SEQUENCE [LARGE SCALE GENOMIC DNA]</scope>
    <source>
        <strain evidence="2 3">74A</strain>
    </source>
</reference>
<keyword evidence="1" id="KW-0472">Membrane</keyword>
<proteinExistence type="predicted"/>
<name>A0A4V2RSU7_9GAMM</name>
<gene>
    <name evidence="2" type="ORF">EDC91_104100</name>
</gene>
<keyword evidence="1" id="KW-1133">Transmembrane helix</keyword>
<keyword evidence="1" id="KW-0812">Transmembrane</keyword>
<keyword evidence="3" id="KW-1185">Reference proteome</keyword>
<feature type="transmembrane region" description="Helical" evidence="1">
    <location>
        <begin position="12"/>
        <end position="33"/>
    </location>
</feature>
<dbReference type="PROSITE" id="PS00409">
    <property type="entry name" value="PROKAR_NTER_METHYL"/>
    <property type="match status" value="1"/>
</dbReference>
<organism evidence="2 3">
    <name type="scientific">Shewanella fodinae</name>
    <dbReference type="NCBI Taxonomy" id="552357"/>
    <lineage>
        <taxon>Bacteria</taxon>
        <taxon>Pseudomonadati</taxon>
        <taxon>Pseudomonadota</taxon>
        <taxon>Gammaproteobacteria</taxon>
        <taxon>Alteromonadales</taxon>
        <taxon>Shewanellaceae</taxon>
        <taxon>Shewanella</taxon>
    </lineage>
</organism>
<dbReference type="Proteomes" id="UP000294832">
    <property type="component" value="Unassembled WGS sequence"/>
</dbReference>
<dbReference type="OrthoDB" id="5296662at2"/>
<dbReference type="Pfam" id="PF16074">
    <property type="entry name" value="PilW"/>
    <property type="match status" value="1"/>
</dbReference>
<evidence type="ECO:0000313" key="3">
    <source>
        <dbReference type="Proteomes" id="UP000294832"/>
    </source>
</evidence>
<dbReference type="RefSeq" id="WP_133038077.1">
    <property type="nucleotide sequence ID" value="NZ_BMXW01000008.1"/>
</dbReference>
<dbReference type="InterPro" id="IPR012902">
    <property type="entry name" value="N_methyl_site"/>
</dbReference>
<dbReference type="GO" id="GO:0043683">
    <property type="term" value="P:type IV pilus assembly"/>
    <property type="evidence" value="ECO:0007669"/>
    <property type="project" value="InterPro"/>
</dbReference>